<dbReference type="Proteomes" id="UP000024329">
    <property type="component" value="Unassembled WGS sequence"/>
</dbReference>
<organism evidence="2 3">
    <name type="scientific">Novosphingobium resinovorum</name>
    <dbReference type="NCBI Taxonomy" id="158500"/>
    <lineage>
        <taxon>Bacteria</taxon>
        <taxon>Pseudomonadati</taxon>
        <taxon>Pseudomonadota</taxon>
        <taxon>Alphaproteobacteria</taxon>
        <taxon>Sphingomonadales</taxon>
        <taxon>Sphingomonadaceae</taxon>
        <taxon>Novosphingobium</taxon>
    </lineage>
</organism>
<accession>A0A031JG50</accession>
<dbReference type="EMBL" id="JFYZ01000048">
    <property type="protein sequence ID" value="EZP73104.1"/>
    <property type="molecule type" value="Genomic_DNA"/>
</dbReference>
<comment type="caution">
    <text evidence="2">The sequence shown here is derived from an EMBL/GenBank/DDBJ whole genome shotgun (WGS) entry which is preliminary data.</text>
</comment>
<dbReference type="AlphaFoldDB" id="A0A031JG50"/>
<dbReference type="SUPFAM" id="SSF54909">
    <property type="entry name" value="Dimeric alpha+beta barrel"/>
    <property type="match status" value="1"/>
</dbReference>
<evidence type="ECO:0000313" key="2">
    <source>
        <dbReference type="EMBL" id="EZP73104.1"/>
    </source>
</evidence>
<dbReference type="InterPro" id="IPR009799">
    <property type="entry name" value="EthD_dom"/>
</dbReference>
<dbReference type="eggNOG" id="COG0346">
    <property type="taxonomic scope" value="Bacteria"/>
</dbReference>
<dbReference type="NCBIfam" id="TIGR02118">
    <property type="entry name" value="EthD family reductase"/>
    <property type="match status" value="1"/>
</dbReference>
<dbReference type="InterPro" id="IPR011008">
    <property type="entry name" value="Dimeric_a/b-barrel"/>
</dbReference>
<dbReference type="RefSeq" id="WP_051587172.1">
    <property type="nucleotide sequence ID" value="NZ_JFYZ01000048.1"/>
</dbReference>
<dbReference type="GO" id="GO:0016491">
    <property type="term" value="F:oxidoreductase activity"/>
    <property type="evidence" value="ECO:0007669"/>
    <property type="project" value="InterPro"/>
</dbReference>
<name>A0A031JG50_9SPHN</name>
<proteinExistence type="predicted"/>
<dbReference type="Gene3D" id="3.30.70.100">
    <property type="match status" value="1"/>
</dbReference>
<dbReference type="eggNOG" id="COG1359">
    <property type="taxonomic scope" value="Bacteria"/>
</dbReference>
<dbReference type="PATRIC" id="fig|158500.4.peg.5062"/>
<dbReference type="Pfam" id="PF07110">
    <property type="entry name" value="EthD"/>
    <property type="match status" value="1"/>
</dbReference>
<gene>
    <name evidence="2" type="ORF">BV97_04985</name>
</gene>
<feature type="domain" description="EthD" evidence="1">
    <location>
        <begin position="11"/>
        <end position="99"/>
    </location>
</feature>
<reference evidence="2 3" key="1">
    <citation type="submission" date="2014-03" db="EMBL/GenBank/DDBJ databases">
        <title>Whole genome sequence of Novosphingobium resinovorum KF1.</title>
        <authorList>
            <person name="Gan H.M."/>
            <person name="Gan H.Y."/>
            <person name="Chew T.H."/>
            <person name="Savka M.A."/>
        </authorList>
    </citation>
    <scope>NUCLEOTIDE SEQUENCE [LARGE SCALE GENOMIC DNA]</scope>
    <source>
        <strain evidence="2 3">KF1</strain>
    </source>
</reference>
<sequence>MIKMTMFLKRKPGLDHETFVRHHIEKHGPLFRAIPEATLHCLRYIQTHPIQLETDKVKNADYDGTAELWFDDEAGMAAVLGSEFYKTKVFPDEQTFLDHEHTLVLVGEQEEVIGHYRDAGLQGDERR</sequence>
<evidence type="ECO:0000313" key="3">
    <source>
        <dbReference type="Proteomes" id="UP000024329"/>
    </source>
</evidence>
<protein>
    <submittedName>
        <fullName evidence="2">Ethyl tert-butyl ether degradation EthD</fullName>
    </submittedName>
</protein>
<evidence type="ECO:0000259" key="1">
    <source>
        <dbReference type="Pfam" id="PF07110"/>
    </source>
</evidence>